<evidence type="ECO:0000313" key="1">
    <source>
        <dbReference type="EMBL" id="GAO43045.1"/>
    </source>
</evidence>
<evidence type="ECO:0000313" key="2">
    <source>
        <dbReference type="Proteomes" id="UP000033121"/>
    </source>
</evidence>
<dbReference type="Proteomes" id="UP000033121">
    <property type="component" value="Unassembled WGS sequence"/>
</dbReference>
<comment type="caution">
    <text evidence="1">The sequence shown here is derived from an EMBL/GenBank/DDBJ whole genome shotgun (WGS) entry which is preliminary data.</text>
</comment>
<dbReference type="OrthoDB" id="764324at2"/>
<keyword evidence="2" id="KW-1185">Reference proteome</keyword>
<evidence type="ECO:0008006" key="3">
    <source>
        <dbReference type="Google" id="ProtNLM"/>
    </source>
</evidence>
<dbReference type="AlphaFoldDB" id="A0A0E9N123"/>
<dbReference type="STRING" id="1220578.FPE01S_02_01500"/>
<proteinExistence type="predicted"/>
<dbReference type="EMBL" id="BBWV01000002">
    <property type="protein sequence ID" value="GAO43045.1"/>
    <property type="molecule type" value="Genomic_DNA"/>
</dbReference>
<dbReference type="RefSeq" id="WP_046368988.1">
    <property type="nucleotide sequence ID" value="NZ_BBWV01000002.1"/>
</dbReference>
<name>A0A0E9N123_9BACT</name>
<protein>
    <recommendedName>
        <fullName evidence="3">FCP1 homology domain-containing protein</fullName>
    </recommendedName>
</protein>
<accession>A0A0E9N123</accession>
<gene>
    <name evidence="1" type="ORF">FPE01S_02_01500</name>
</gene>
<reference evidence="1 2" key="1">
    <citation type="submission" date="2015-04" db="EMBL/GenBank/DDBJ databases">
        <title>Whole genome shotgun sequence of Flavihumibacter petaseus NBRC 106054.</title>
        <authorList>
            <person name="Miyazawa S."/>
            <person name="Hosoyama A."/>
            <person name="Hashimoto M."/>
            <person name="Noguchi M."/>
            <person name="Tsuchikane K."/>
            <person name="Ohji S."/>
            <person name="Yamazoe A."/>
            <person name="Ichikawa N."/>
            <person name="Kimura A."/>
            <person name="Fujita N."/>
        </authorList>
    </citation>
    <scope>NUCLEOTIDE SEQUENCE [LARGE SCALE GENOMIC DNA]</scope>
    <source>
        <strain evidence="1 2">NBRC 106054</strain>
    </source>
</reference>
<dbReference type="Pfam" id="PF18143">
    <property type="entry name" value="HAD_SAK_2"/>
    <property type="match status" value="1"/>
</dbReference>
<sequence length="151" mass="17061">MLIFLDIDGVMVPAKGWKVPELMDDGFPAFSNRAVVALAQIIARKNTIILTSSHKANFSIQEWKSIFKRRGIDIEKLQRLPASPLNVSRKEELMKWFSSHPMTGDFVIIDDDSSLNELPVEYKRALVQTSPTVGLTEEHVNAIIDLTRNPE</sequence>
<organism evidence="1 2">
    <name type="scientific">Flavihumibacter petaseus NBRC 106054</name>
    <dbReference type="NCBI Taxonomy" id="1220578"/>
    <lineage>
        <taxon>Bacteria</taxon>
        <taxon>Pseudomonadati</taxon>
        <taxon>Bacteroidota</taxon>
        <taxon>Chitinophagia</taxon>
        <taxon>Chitinophagales</taxon>
        <taxon>Chitinophagaceae</taxon>
        <taxon>Flavihumibacter</taxon>
    </lineage>
</organism>